<evidence type="ECO:0000313" key="1">
    <source>
        <dbReference type="EMBL" id="CAI2164119.1"/>
    </source>
</evidence>
<proteinExistence type="predicted"/>
<keyword evidence="2" id="KW-1185">Reference proteome</keyword>
<accession>A0A9W4SD04</accession>
<dbReference type="OrthoDB" id="2307220at2759"/>
<name>A0A9W4SD04_9GLOM</name>
<dbReference type="AlphaFoldDB" id="A0A9W4SD04"/>
<dbReference type="Proteomes" id="UP001153678">
    <property type="component" value="Unassembled WGS sequence"/>
</dbReference>
<gene>
    <name evidence="1" type="ORF">FWILDA_LOCUS1406</name>
</gene>
<reference evidence="1" key="1">
    <citation type="submission" date="2022-08" db="EMBL/GenBank/DDBJ databases">
        <authorList>
            <person name="Kallberg Y."/>
            <person name="Tangrot J."/>
            <person name="Rosling A."/>
        </authorList>
    </citation>
    <scope>NUCLEOTIDE SEQUENCE</scope>
    <source>
        <strain evidence="1">Wild A</strain>
    </source>
</reference>
<evidence type="ECO:0000313" key="2">
    <source>
        <dbReference type="Proteomes" id="UP001153678"/>
    </source>
</evidence>
<comment type="caution">
    <text evidence="1">The sequence shown here is derived from an EMBL/GenBank/DDBJ whole genome shotgun (WGS) entry which is preliminary data.</text>
</comment>
<sequence length="212" mass="24463">MFEDTNILRRRFNNPYEQNTNNTLQNTSSLRCKDTECLKVSQVNIDATTLRNTLDEVNLSEMTSSGLKGSGIRNQIIAQQNKVLPHIEPRKQEMELGINDLLEYDVENSYRKSEQTLIVDAVAELKEIISNSQYLYTSLKCQNDDVSLSSPACVPSQVWMNYNNVRKKFNRGISSPILRPQNPIPYHESFMNHDENDEDTLFPDQIFLLEQN</sequence>
<dbReference type="EMBL" id="CAMKVN010000132">
    <property type="protein sequence ID" value="CAI2164119.1"/>
    <property type="molecule type" value="Genomic_DNA"/>
</dbReference>
<protein>
    <submittedName>
        <fullName evidence="1">15085_t:CDS:1</fullName>
    </submittedName>
</protein>
<organism evidence="1 2">
    <name type="scientific">Funneliformis geosporum</name>
    <dbReference type="NCBI Taxonomy" id="1117311"/>
    <lineage>
        <taxon>Eukaryota</taxon>
        <taxon>Fungi</taxon>
        <taxon>Fungi incertae sedis</taxon>
        <taxon>Mucoromycota</taxon>
        <taxon>Glomeromycotina</taxon>
        <taxon>Glomeromycetes</taxon>
        <taxon>Glomerales</taxon>
        <taxon>Glomeraceae</taxon>
        <taxon>Funneliformis</taxon>
    </lineage>
</organism>